<dbReference type="Gene3D" id="1.10.3720.10">
    <property type="entry name" value="MetI-like"/>
    <property type="match status" value="1"/>
</dbReference>
<evidence type="ECO:0000256" key="7">
    <source>
        <dbReference type="RuleBase" id="RU363032"/>
    </source>
</evidence>
<dbReference type="InterPro" id="IPR000515">
    <property type="entry name" value="MetI-like"/>
</dbReference>
<keyword evidence="3" id="KW-1003">Cell membrane</keyword>
<comment type="subcellular location">
    <subcellularLocation>
        <location evidence="1 7">Cell membrane</location>
        <topology evidence="1 7">Multi-pass membrane protein</topology>
    </subcellularLocation>
</comment>
<evidence type="ECO:0000256" key="5">
    <source>
        <dbReference type="ARBA" id="ARBA00022989"/>
    </source>
</evidence>
<dbReference type="PANTHER" id="PTHR32243:SF18">
    <property type="entry name" value="INNER MEMBRANE ABC TRANSPORTER PERMEASE PROTEIN YCJP"/>
    <property type="match status" value="1"/>
</dbReference>
<feature type="transmembrane region" description="Helical" evidence="7">
    <location>
        <begin position="121"/>
        <end position="145"/>
    </location>
</feature>
<feature type="transmembrane region" description="Helical" evidence="7">
    <location>
        <begin position="157"/>
        <end position="180"/>
    </location>
</feature>
<gene>
    <name evidence="9" type="ORF">QO014_004235</name>
</gene>
<comment type="similarity">
    <text evidence="7">Belongs to the binding-protein-dependent transport system permease family.</text>
</comment>
<feature type="transmembrane region" description="Helical" evidence="7">
    <location>
        <begin position="33"/>
        <end position="54"/>
    </location>
</feature>
<reference evidence="9 10" key="1">
    <citation type="submission" date="2023-07" db="EMBL/GenBank/DDBJ databases">
        <title>Genomic Encyclopedia of Type Strains, Phase IV (KMG-IV): sequencing the most valuable type-strain genomes for metagenomic binning, comparative biology and taxonomic classification.</title>
        <authorList>
            <person name="Goeker M."/>
        </authorList>
    </citation>
    <scope>NUCLEOTIDE SEQUENCE [LARGE SCALE GENOMIC DNA]</scope>
    <source>
        <strain evidence="9 10">B6-8</strain>
    </source>
</reference>
<keyword evidence="2 7" id="KW-0813">Transport</keyword>
<sequence length="292" mass="32542">MSSAASTLPASALPAVRRRRQTALQRRIMIERIALVAIILVYMIPVVWLVATAYKPPKDMFSSPPSFVFTPTLHNFQRVFEVFDVWSLLKSSIIISLGSAALSLLLGVPAGYALARSQSRYAIWVAYFFLAIRTVPIIATLIPFYLMMRDIGLLGTWWAVILINTTLNCAFVTWMMFSYFRSLPRDMEEAALTDGCTQWGAFIRVALPTVVPGIIASTLFCVMFSWNDFLVAMFLTNLDSKPLSVALLAAFGTKDITWGTLGALAHFSTVPIMLMALFMNRYFVQGLTKGVH</sequence>
<dbReference type="Proteomes" id="UP001241603">
    <property type="component" value="Unassembled WGS sequence"/>
</dbReference>
<keyword evidence="5 7" id="KW-1133">Transmembrane helix</keyword>
<dbReference type="InterPro" id="IPR050901">
    <property type="entry name" value="BP-dep_ABC_trans_perm"/>
</dbReference>
<keyword evidence="10" id="KW-1185">Reference proteome</keyword>
<dbReference type="SUPFAM" id="SSF161098">
    <property type="entry name" value="MetI-like"/>
    <property type="match status" value="1"/>
</dbReference>
<feature type="domain" description="ABC transmembrane type-1" evidence="8">
    <location>
        <begin position="89"/>
        <end position="279"/>
    </location>
</feature>
<dbReference type="CDD" id="cd06261">
    <property type="entry name" value="TM_PBP2"/>
    <property type="match status" value="1"/>
</dbReference>
<evidence type="ECO:0000256" key="4">
    <source>
        <dbReference type="ARBA" id="ARBA00022692"/>
    </source>
</evidence>
<dbReference type="EMBL" id="JAUSVO010000006">
    <property type="protein sequence ID" value="MDQ0439829.1"/>
    <property type="molecule type" value="Genomic_DNA"/>
</dbReference>
<proteinExistence type="inferred from homology"/>
<keyword evidence="9" id="KW-0762">Sugar transport</keyword>
<evidence type="ECO:0000313" key="9">
    <source>
        <dbReference type="EMBL" id="MDQ0439829.1"/>
    </source>
</evidence>
<keyword evidence="4 7" id="KW-0812">Transmembrane</keyword>
<dbReference type="PANTHER" id="PTHR32243">
    <property type="entry name" value="MALTOSE TRANSPORT SYSTEM PERMEASE-RELATED"/>
    <property type="match status" value="1"/>
</dbReference>
<feature type="transmembrane region" description="Helical" evidence="7">
    <location>
        <begin position="201"/>
        <end position="226"/>
    </location>
</feature>
<dbReference type="Pfam" id="PF00528">
    <property type="entry name" value="BPD_transp_1"/>
    <property type="match status" value="1"/>
</dbReference>
<feature type="transmembrane region" description="Helical" evidence="7">
    <location>
        <begin position="256"/>
        <end position="279"/>
    </location>
</feature>
<keyword evidence="6 7" id="KW-0472">Membrane</keyword>
<evidence type="ECO:0000256" key="3">
    <source>
        <dbReference type="ARBA" id="ARBA00022475"/>
    </source>
</evidence>
<organism evidence="9 10">
    <name type="scientific">Kaistia dalseonensis</name>
    <dbReference type="NCBI Taxonomy" id="410840"/>
    <lineage>
        <taxon>Bacteria</taxon>
        <taxon>Pseudomonadati</taxon>
        <taxon>Pseudomonadota</taxon>
        <taxon>Alphaproteobacteria</taxon>
        <taxon>Hyphomicrobiales</taxon>
        <taxon>Kaistiaceae</taxon>
        <taxon>Kaistia</taxon>
    </lineage>
</organism>
<dbReference type="PROSITE" id="PS50928">
    <property type="entry name" value="ABC_TM1"/>
    <property type="match status" value="1"/>
</dbReference>
<dbReference type="InterPro" id="IPR035906">
    <property type="entry name" value="MetI-like_sf"/>
</dbReference>
<protein>
    <submittedName>
        <fullName evidence="9">Multiple sugar transport system permease protein</fullName>
    </submittedName>
</protein>
<name>A0ABU0HEC8_9HYPH</name>
<accession>A0ABU0HEC8</accession>
<evidence type="ECO:0000313" key="10">
    <source>
        <dbReference type="Proteomes" id="UP001241603"/>
    </source>
</evidence>
<comment type="caution">
    <text evidence="9">The sequence shown here is derived from an EMBL/GenBank/DDBJ whole genome shotgun (WGS) entry which is preliminary data.</text>
</comment>
<evidence type="ECO:0000259" key="8">
    <source>
        <dbReference type="PROSITE" id="PS50928"/>
    </source>
</evidence>
<feature type="transmembrane region" description="Helical" evidence="7">
    <location>
        <begin position="93"/>
        <end position="114"/>
    </location>
</feature>
<evidence type="ECO:0000256" key="2">
    <source>
        <dbReference type="ARBA" id="ARBA00022448"/>
    </source>
</evidence>
<evidence type="ECO:0000256" key="6">
    <source>
        <dbReference type="ARBA" id="ARBA00023136"/>
    </source>
</evidence>
<evidence type="ECO:0000256" key="1">
    <source>
        <dbReference type="ARBA" id="ARBA00004651"/>
    </source>
</evidence>